<sequence>MIDLRRLQVLRVLAARGSVTAAAASLHLTPSAVSQQLRQLGRELDVELLSPEGRGVRLTSAAEVLLAHADALHARWEETVADLAALGDGTGGTLRVCGVSSAIAALAAPAAGALREGGVTLHLAEEETKDCFAALLTGEADIAVVLPTPDVPPVDDPRFEPHVLLDEPLDLLVWQGHPLTRRRRVALADAAGESWVVKTHGNDTYQVLLAACAAAGFTPRVGHHVKEWYAVSAVVAQRLGVCLLPRMVPVPAEHDVERLRLQGNPQPSRRTAAFVRRGSAGHPVVARGLAALRAAAR</sequence>
<keyword evidence="2" id="KW-0805">Transcription regulation</keyword>
<evidence type="ECO:0000259" key="5">
    <source>
        <dbReference type="PROSITE" id="PS50931"/>
    </source>
</evidence>
<keyword evidence="7" id="KW-1185">Reference proteome</keyword>
<gene>
    <name evidence="6" type="ORF">ABJI51_11895</name>
</gene>
<accession>A0ABV0LE71</accession>
<dbReference type="PANTHER" id="PTHR30346:SF29">
    <property type="entry name" value="LYSR SUBSTRATE-BINDING"/>
    <property type="match status" value="1"/>
</dbReference>
<dbReference type="InterPro" id="IPR005119">
    <property type="entry name" value="LysR_subst-bd"/>
</dbReference>
<dbReference type="InterPro" id="IPR036390">
    <property type="entry name" value="WH_DNA-bd_sf"/>
</dbReference>
<dbReference type="InterPro" id="IPR000847">
    <property type="entry name" value="LysR_HTH_N"/>
</dbReference>
<comment type="caution">
    <text evidence="6">The sequence shown here is derived from an EMBL/GenBank/DDBJ whole genome shotgun (WGS) entry which is preliminary data.</text>
</comment>
<feature type="domain" description="HTH lysR-type" evidence="5">
    <location>
        <begin position="2"/>
        <end position="59"/>
    </location>
</feature>
<dbReference type="Pfam" id="PF00126">
    <property type="entry name" value="HTH_1"/>
    <property type="match status" value="1"/>
</dbReference>
<evidence type="ECO:0000256" key="1">
    <source>
        <dbReference type="ARBA" id="ARBA00009437"/>
    </source>
</evidence>
<organism evidence="6 7">
    <name type="scientific">Amycolatopsis melonis</name>
    <dbReference type="NCBI Taxonomy" id="3156488"/>
    <lineage>
        <taxon>Bacteria</taxon>
        <taxon>Bacillati</taxon>
        <taxon>Actinomycetota</taxon>
        <taxon>Actinomycetes</taxon>
        <taxon>Pseudonocardiales</taxon>
        <taxon>Pseudonocardiaceae</taxon>
        <taxon>Amycolatopsis</taxon>
    </lineage>
</organism>
<dbReference type="PANTHER" id="PTHR30346">
    <property type="entry name" value="TRANSCRIPTIONAL DUAL REGULATOR HCAR-RELATED"/>
    <property type="match status" value="1"/>
</dbReference>
<dbReference type="Proteomes" id="UP001440984">
    <property type="component" value="Unassembled WGS sequence"/>
</dbReference>
<evidence type="ECO:0000256" key="3">
    <source>
        <dbReference type="ARBA" id="ARBA00023125"/>
    </source>
</evidence>
<dbReference type="SUPFAM" id="SSF53850">
    <property type="entry name" value="Periplasmic binding protein-like II"/>
    <property type="match status" value="1"/>
</dbReference>
<evidence type="ECO:0000313" key="6">
    <source>
        <dbReference type="EMBL" id="MEQ0559778.1"/>
    </source>
</evidence>
<dbReference type="SUPFAM" id="SSF46785">
    <property type="entry name" value="Winged helix' DNA-binding domain"/>
    <property type="match status" value="1"/>
</dbReference>
<dbReference type="PROSITE" id="PS50931">
    <property type="entry name" value="HTH_LYSR"/>
    <property type="match status" value="1"/>
</dbReference>
<name>A0ABV0LE71_9PSEU</name>
<evidence type="ECO:0000256" key="2">
    <source>
        <dbReference type="ARBA" id="ARBA00023015"/>
    </source>
</evidence>
<dbReference type="InterPro" id="IPR036388">
    <property type="entry name" value="WH-like_DNA-bd_sf"/>
</dbReference>
<evidence type="ECO:0000313" key="7">
    <source>
        <dbReference type="Proteomes" id="UP001440984"/>
    </source>
</evidence>
<keyword evidence="3" id="KW-0238">DNA-binding</keyword>
<proteinExistence type="inferred from homology"/>
<comment type="similarity">
    <text evidence="1">Belongs to the LysR transcriptional regulatory family.</text>
</comment>
<dbReference type="Gene3D" id="3.40.190.10">
    <property type="entry name" value="Periplasmic binding protein-like II"/>
    <property type="match status" value="2"/>
</dbReference>
<reference evidence="6 7" key="1">
    <citation type="submission" date="2024-05" db="EMBL/GenBank/DDBJ databases">
        <authorList>
            <person name="Zhao H."/>
            <person name="Xu Y."/>
            <person name="Lin S."/>
            <person name="Spain J.C."/>
            <person name="Zhou N.-Y."/>
        </authorList>
    </citation>
    <scope>NUCLEOTIDE SEQUENCE [LARGE SCALE GENOMIC DNA]</scope>
    <source>
        <strain evidence="6 7">NEAU-NG30</strain>
    </source>
</reference>
<protein>
    <submittedName>
        <fullName evidence="6">LysR family transcriptional regulator</fullName>
    </submittedName>
</protein>
<dbReference type="EMBL" id="JBDZYD010000004">
    <property type="protein sequence ID" value="MEQ0559778.1"/>
    <property type="molecule type" value="Genomic_DNA"/>
</dbReference>
<evidence type="ECO:0000256" key="4">
    <source>
        <dbReference type="ARBA" id="ARBA00023163"/>
    </source>
</evidence>
<keyword evidence="4" id="KW-0804">Transcription</keyword>
<dbReference type="Pfam" id="PF03466">
    <property type="entry name" value="LysR_substrate"/>
    <property type="match status" value="1"/>
</dbReference>
<dbReference type="Gene3D" id="1.10.10.10">
    <property type="entry name" value="Winged helix-like DNA-binding domain superfamily/Winged helix DNA-binding domain"/>
    <property type="match status" value="1"/>
</dbReference>
<dbReference type="RefSeq" id="WP_348950106.1">
    <property type="nucleotide sequence ID" value="NZ_JBDZYD010000004.1"/>
</dbReference>